<protein>
    <recommendedName>
        <fullName evidence="2">histidine kinase</fullName>
        <ecNumber evidence="2">2.7.13.3</ecNumber>
    </recommendedName>
</protein>
<gene>
    <name evidence="9" type="ORF">GCM10011425_10220</name>
</gene>
<dbReference type="InterPro" id="IPR036890">
    <property type="entry name" value="HATPase_C_sf"/>
</dbReference>
<evidence type="ECO:0000256" key="1">
    <source>
        <dbReference type="ARBA" id="ARBA00000085"/>
    </source>
</evidence>
<comment type="caution">
    <text evidence="9">The sequence shown here is derived from an EMBL/GenBank/DDBJ whole genome shotgun (WGS) entry which is preliminary data.</text>
</comment>
<dbReference type="Gene3D" id="3.30.450.20">
    <property type="entry name" value="PAS domain"/>
    <property type="match status" value="1"/>
</dbReference>
<keyword evidence="6" id="KW-1133">Transmembrane helix</keyword>
<dbReference type="PANTHER" id="PTHR43304:SF1">
    <property type="entry name" value="PAC DOMAIN-CONTAINING PROTEIN"/>
    <property type="match status" value="1"/>
</dbReference>
<dbReference type="InterPro" id="IPR005467">
    <property type="entry name" value="His_kinase_dom"/>
</dbReference>
<dbReference type="GO" id="GO:0004673">
    <property type="term" value="F:protein histidine kinase activity"/>
    <property type="evidence" value="ECO:0007669"/>
    <property type="project" value="UniProtKB-EC"/>
</dbReference>
<evidence type="ECO:0000256" key="4">
    <source>
        <dbReference type="ARBA" id="ARBA00022679"/>
    </source>
</evidence>
<reference evidence="9" key="1">
    <citation type="journal article" date="2014" name="Int. J. Syst. Evol. Microbiol.">
        <title>Complete genome sequence of Corynebacterium casei LMG S-19264T (=DSM 44701T), isolated from a smear-ripened cheese.</title>
        <authorList>
            <consortium name="US DOE Joint Genome Institute (JGI-PGF)"/>
            <person name="Walter F."/>
            <person name="Albersmeier A."/>
            <person name="Kalinowski J."/>
            <person name="Ruckert C."/>
        </authorList>
    </citation>
    <scope>NUCLEOTIDE SEQUENCE</scope>
    <source>
        <strain evidence="9">CCM 8711</strain>
    </source>
</reference>
<dbReference type="CDD" id="cd00130">
    <property type="entry name" value="PAS"/>
    <property type="match status" value="1"/>
</dbReference>
<reference evidence="9" key="2">
    <citation type="submission" date="2020-09" db="EMBL/GenBank/DDBJ databases">
        <authorList>
            <person name="Sun Q."/>
            <person name="Sedlacek I."/>
        </authorList>
    </citation>
    <scope>NUCLEOTIDE SEQUENCE</scope>
    <source>
        <strain evidence="9">CCM 8711</strain>
    </source>
</reference>
<sequence length="450" mass="51299">MLCGLTHFADALIFWWPAYRFSALLRLATAVISLATVYQIYRVFPSILRLRSLTDLEAEIDKRKVTEERLAANEFLLSEAGRIACVGGWELDLVSGKRTWSKTVYDILELPYDRNIYEDDIASYYPDPYTESLEQAMNRAITAGEKWDLEVQTLTQGGKMVWVRHTGEPVKNETGEVIKLRGILMDIDRYKSHELALTSALTVTKEKKQQLKNFSYVLSHNIRNHTSNLSALTDMVSTENLDKGNLDLLFMTRQVTKALTTTLDDLADVIQARDQVMEQEILNLYYEISESLRAISTQFDGINIQISCNLGIPQVYFSKVYLQSIIEQLVSNAIRYRNTHKQLQLTINSYINDDGRTVLELKDNGRGIDLEKYGSKLFNLYTTFHNYPGARGVGLYLVKTQLESLGAQIEADSIPEVGSTFSIKFQKEETQFETNGRAILQSKLYQTIQS</sequence>
<dbReference type="SUPFAM" id="SSF55874">
    <property type="entry name" value="ATPase domain of HSP90 chaperone/DNA topoisomerase II/histidine kinase"/>
    <property type="match status" value="1"/>
</dbReference>
<feature type="domain" description="Histidine kinase" evidence="7">
    <location>
        <begin position="217"/>
        <end position="429"/>
    </location>
</feature>
<comment type="catalytic activity">
    <reaction evidence="1">
        <text>ATP + protein L-histidine = ADP + protein N-phospho-L-histidine.</text>
        <dbReference type="EC" id="2.7.13.3"/>
    </reaction>
</comment>
<keyword evidence="6" id="KW-0812">Transmembrane</keyword>
<evidence type="ECO:0000259" key="8">
    <source>
        <dbReference type="PROSITE" id="PS50113"/>
    </source>
</evidence>
<name>A0A917J604_9SPHI</name>
<dbReference type="InterPro" id="IPR004358">
    <property type="entry name" value="Sig_transdc_His_kin-like_C"/>
</dbReference>
<evidence type="ECO:0000313" key="10">
    <source>
        <dbReference type="Proteomes" id="UP000662074"/>
    </source>
</evidence>
<dbReference type="PANTHER" id="PTHR43304">
    <property type="entry name" value="PHYTOCHROME-LIKE PROTEIN CPH1"/>
    <property type="match status" value="1"/>
</dbReference>
<dbReference type="InterPro" id="IPR000700">
    <property type="entry name" value="PAS-assoc_C"/>
</dbReference>
<dbReference type="InterPro" id="IPR001610">
    <property type="entry name" value="PAC"/>
</dbReference>
<accession>A0A917J604</accession>
<keyword evidence="5" id="KW-0418">Kinase</keyword>
<dbReference type="Pfam" id="PF08447">
    <property type="entry name" value="PAS_3"/>
    <property type="match status" value="1"/>
</dbReference>
<dbReference type="InterPro" id="IPR003594">
    <property type="entry name" value="HATPase_dom"/>
</dbReference>
<keyword evidence="6" id="KW-0472">Membrane</keyword>
<keyword evidence="4" id="KW-0808">Transferase</keyword>
<dbReference type="SMART" id="SM00387">
    <property type="entry name" value="HATPase_c"/>
    <property type="match status" value="1"/>
</dbReference>
<dbReference type="PRINTS" id="PR00344">
    <property type="entry name" value="BCTRLSENSOR"/>
</dbReference>
<dbReference type="SMART" id="SM00086">
    <property type="entry name" value="PAC"/>
    <property type="match status" value="1"/>
</dbReference>
<dbReference type="EC" id="2.7.13.3" evidence="2"/>
<evidence type="ECO:0000259" key="7">
    <source>
        <dbReference type="PROSITE" id="PS50109"/>
    </source>
</evidence>
<dbReference type="InterPro" id="IPR013655">
    <property type="entry name" value="PAS_fold_3"/>
</dbReference>
<evidence type="ECO:0000256" key="6">
    <source>
        <dbReference type="SAM" id="Phobius"/>
    </source>
</evidence>
<dbReference type="EMBL" id="BMDO01000002">
    <property type="protein sequence ID" value="GGI49810.1"/>
    <property type="molecule type" value="Genomic_DNA"/>
</dbReference>
<proteinExistence type="predicted"/>
<organism evidence="9 10">
    <name type="scientific">Mucilaginibacter galii</name>
    <dbReference type="NCBI Taxonomy" id="2005073"/>
    <lineage>
        <taxon>Bacteria</taxon>
        <taxon>Pseudomonadati</taxon>
        <taxon>Bacteroidota</taxon>
        <taxon>Sphingobacteriia</taxon>
        <taxon>Sphingobacteriales</taxon>
        <taxon>Sphingobacteriaceae</taxon>
        <taxon>Mucilaginibacter</taxon>
    </lineage>
</organism>
<dbReference type="InterPro" id="IPR035965">
    <property type="entry name" value="PAS-like_dom_sf"/>
</dbReference>
<dbReference type="InterPro" id="IPR000014">
    <property type="entry name" value="PAS"/>
</dbReference>
<keyword evidence="10" id="KW-1185">Reference proteome</keyword>
<dbReference type="PROSITE" id="PS50109">
    <property type="entry name" value="HIS_KIN"/>
    <property type="match status" value="1"/>
</dbReference>
<dbReference type="Gene3D" id="3.30.565.10">
    <property type="entry name" value="Histidine kinase-like ATPase, C-terminal domain"/>
    <property type="match status" value="1"/>
</dbReference>
<feature type="transmembrane region" description="Helical" evidence="6">
    <location>
        <begin position="23"/>
        <end position="41"/>
    </location>
</feature>
<evidence type="ECO:0000313" key="9">
    <source>
        <dbReference type="EMBL" id="GGI49810.1"/>
    </source>
</evidence>
<evidence type="ECO:0000256" key="3">
    <source>
        <dbReference type="ARBA" id="ARBA00022553"/>
    </source>
</evidence>
<keyword evidence="3" id="KW-0597">Phosphoprotein</keyword>
<evidence type="ECO:0000256" key="5">
    <source>
        <dbReference type="ARBA" id="ARBA00022777"/>
    </source>
</evidence>
<dbReference type="PROSITE" id="PS50113">
    <property type="entry name" value="PAC"/>
    <property type="match status" value="1"/>
</dbReference>
<dbReference type="Proteomes" id="UP000662074">
    <property type="component" value="Unassembled WGS sequence"/>
</dbReference>
<feature type="domain" description="PAC" evidence="8">
    <location>
        <begin position="147"/>
        <end position="199"/>
    </location>
</feature>
<dbReference type="AlphaFoldDB" id="A0A917J604"/>
<evidence type="ECO:0000256" key="2">
    <source>
        <dbReference type="ARBA" id="ARBA00012438"/>
    </source>
</evidence>
<dbReference type="SUPFAM" id="SSF55785">
    <property type="entry name" value="PYP-like sensor domain (PAS domain)"/>
    <property type="match status" value="1"/>
</dbReference>
<dbReference type="Pfam" id="PF02518">
    <property type="entry name" value="HATPase_c"/>
    <property type="match status" value="1"/>
</dbReference>
<dbReference type="InterPro" id="IPR052162">
    <property type="entry name" value="Sensor_kinase/Photoreceptor"/>
</dbReference>